<gene>
    <name evidence="1" type="ORF">GCM10012275_44230</name>
</gene>
<evidence type="ECO:0000313" key="2">
    <source>
        <dbReference type="Proteomes" id="UP000637578"/>
    </source>
</evidence>
<reference evidence="1" key="2">
    <citation type="submission" date="2020-09" db="EMBL/GenBank/DDBJ databases">
        <authorList>
            <person name="Sun Q."/>
            <person name="Zhou Y."/>
        </authorList>
    </citation>
    <scope>NUCLEOTIDE SEQUENCE</scope>
    <source>
        <strain evidence="1">CGMCC 4.5737</strain>
    </source>
</reference>
<dbReference type="Proteomes" id="UP000637578">
    <property type="component" value="Unassembled WGS sequence"/>
</dbReference>
<dbReference type="AlphaFoldDB" id="A0A8J3FY53"/>
<organism evidence="1 2">
    <name type="scientific">Longimycelium tulufanense</name>
    <dbReference type="NCBI Taxonomy" id="907463"/>
    <lineage>
        <taxon>Bacteria</taxon>
        <taxon>Bacillati</taxon>
        <taxon>Actinomycetota</taxon>
        <taxon>Actinomycetes</taxon>
        <taxon>Pseudonocardiales</taxon>
        <taxon>Pseudonocardiaceae</taxon>
        <taxon>Longimycelium</taxon>
    </lineage>
</organism>
<dbReference type="EMBL" id="BMMK01000023">
    <property type="protein sequence ID" value="GGM68923.1"/>
    <property type="molecule type" value="Genomic_DNA"/>
</dbReference>
<protein>
    <submittedName>
        <fullName evidence="1">Uncharacterized protein</fullName>
    </submittedName>
</protein>
<accession>A0A8J3FY53</accession>
<comment type="caution">
    <text evidence="1">The sequence shown here is derived from an EMBL/GenBank/DDBJ whole genome shotgun (WGS) entry which is preliminary data.</text>
</comment>
<keyword evidence="2" id="KW-1185">Reference proteome</keyword>
<name>A0A8J3FY53_9PSEU</name>
<evidence type="ECO:0000313" key="1">
    <source>
        <dbReference type="EMBL" id="GGM68923.1"/>
    </source>
</evidence>
<proteinExistence type="predicted"/>
<sequence>MVHPLNRHRVSEAATVVRTLFSHPEVQNGADYEGLDVSVKAPAADDPRNLERLWKLSARLTGLGD</sequence>
<reference evidence="1" key="1">
    <citation type="journal article" date="2014" name="Int. J. Syst. Evol. Microbiol.">
        <title>Complete genome sequence of Corynebacterium casei LMG S-19264T (=DSM 44701T), isolated from a smear-ripened cheese.</title>
        <authorList>
            <consortium name="US DOE Joint Genome Institute (JGI-PGF)"/>
            <person name="Walter F."/>
            <person name="Albersmeier A."/>
            <person name="Kalinowski J."/>
            <person name="Ruckert C."/>
        </authorList>
    </citation>
    <scope>NUCLEOTIDE SEQUENCE</scope>
    <source>
        <strain evidence="1">CGMCC 4.5737</strain>
    </source>
</reference>